<feature type="domain" description="GH15-like" evidence="1">
    <location>
        <begin position="276"/>
        <end position="342"/>
    </location>
</feature>
<proteinExistence type="predicted"/>
<dbReference type="EMBL" id="GIBP01001136">
    <property type="protein sequence ID" value="NDV30105.1"/>
    <property type="molecule type" value="Transcribed_RNA"/>
</dbReference>
<dbReference type="PANTHER" id="PTHR31616">
    <property type="entry name" value="TREHALASE"/>
    <property type="match status" value="1"/>
</dbReference>
<dbReference type="SUPFAM" id="SSF48208">
    <property type="entry name" value="Six-hairpin glycosidases"/>
    <property type="match status" value="1"/>
</dbReference>
<protein>
    <recommendedName>
        <fullName evidence="1">GH15-like domain-containing protein</fullName>
    </recommendedName>
</protein>
<dbReference type="InterPro" id="IPR012341">
    <property type="entry name" value="6hp_glycosidase-like_sf"/>
</dbReference>
<sequence>MALTNWDDTILLWAGPRNNANQGPLRPLGLVGLRQHPNWGVNALSADSFAFQWGSQSFLSPSLLDTTPEITSLGEWKNPIQAYQSARLPDTISLTRSYYFPPHEGFYIVAYTLSNPSNDNTEVNLFDYLISETTACGSQQSGNYDVSGGMFYIDGSACGQGYLGVSGKDMSGYSIGPATGNQSPLSQFQQTQSLNNNSKYQANQISIGVTYKIALAPSQTKVLVSYRALQQQYSNLQAVLQRANSQLPEYWISQTGASYQQWLKKGIQPQLDSKTAQFYQNSLILMKNSLNPVTGTFVASFHPAYDYKNWGRDGAFNAMALDAAGYHEEAEAHFKWLAKAQMRDDGAFHTCYDWFTGNPVGFVEPQYDSAGAFLLGVYHHYALTKNVQFLMEVYPKILFLENFYLQNIPKSPLKLTPPDYSIWEESSDPTTGNPLPTSYFTFTQSMAFAGIYSASKVEGLLGNTTQQNLLSTLSNTLRDSVEQNLWNENEGHYYRSIWSDSMKPDNRLDSSSVGVIFSGLATNRTRAISHLSKITGRLTKLQYGLARYEGDIFFYASKFNPGGKETTGPEPAWGVVTMFAAWAEYYLGIDFTPRLNWMMQVSADGLLPIGEALDSITGEHVMSSCPDIYEHAAVYVWGTLISQKLAIGPNPTTF</sequence>
<accession>A0A6B2KZQ9</accession>
<name>A0A6B2KZQ9_9EUKA</name>
<dbReference type="AlphaFoldDB" id="A0A6B2KZQ9"/>
<dbReference type="GO" id="GO:0004553">
    <property type="term" value="F:hydrolase activity, hydrolyzing O-glycosyl compounds"/>
    <property type="evidence" value="ECO:0007669"/>
    <property type="project" value="TreeGrafter"/>
</dbReference>
<evidence type="ECO:0000259" key="1">
    <source>
        <dbReference type="Pfam" id="PF00723"/>
    </source>
</evidence>
<organism evidence="2">
    <name type="scientific">Arcella intermedia</name>
    <dbReference type="NCBI Taxonomy" id="1963864"/>
    <lineage>
        <taxon>Eukaryota</taxon>
        <taxon>Amoebozoa</taxon>
        <taxon>Tubulinea</taxon>
        <taxon>Elardia</taxon>
        <taxon>Arcellinida</taxon>
        <taxon>Sphaerothecina</taxon>
        <taxon>Arcellidae</taxon>
        <taxon>Arcella</taxon>
    </lineage>
</organism>
<dbReference type="PANTHER" id="PTHR31616:SF0">
    <property type="entry name" value="GLUCAN 1,4-ALPHA-GLUCOSIDASE"/>
    <property type="match status" value="1"/>
</dbReference>
<evidence type="ECO:0000313" key="2">
    <source>
        <dbReference type="EMBL" id="NDV30105.1"/>
    </source>
</evidence>
<dbReference type="Pfam" id="PF00723">
    <property type="entry name" value="Glyco_hydro_15"/>
    <property type="match status" value="1"/>
</dbReference>
<dbReference type="Gene3D" id="1.50.10.10">
    <property type="match status" value="1"/>
</dbReference>
<dbReference type="InterPro" id="IPR008928">
    <property type="entry name" value="6-hairpin_glycosidase_sf"/>
</dbReference>
<reference evidence="2" key="1">
    <citation type="journal article" date="2020" name="J. Eukaryot. Microbiol.">
        <title>De novo Sequencing, Assembly and Annotation of the Transcriptome for the Free-Living Testate Amoeba Arcella intermedia.</title>
        <authorList>
            <person name="Ribeiro G.M."/>
            <person name="Porfirio-Sousa A.L."/>
            <person name="Maurer-Alcala X.X."/>
            <person name="Katz L.A."/>
            <person name="Lahr D.J.G."/>
        </authorList>
    </citation>
    <scope>NUCLEOTIDE SEQUENCE</scope>
</reference>
<dbReference type="InterPro" id="IPR011613">
    <property type="entry name" value="GH15-like"/>
</dbReference>
<dbReference type="GO" id="GO:0005975">
    <property type="term" value="P:carbohydrate metabolic process"/>
    <property type="evidence" value="ECO:0007669"/>
    <property type="project" value="InterPro"/>
</dbReference>